<sequence>MLVVFGLWVATLFYIQGVEMVVVNTLEKCCLSPVLKCWWKSHNLRLLGYYVVYNQGMEKLVEYTSCLFFAGNATSICDAFRRHEGVRDSGMPTDVALKLGFFCFPSFSAYRFVSSLTVRTGDASFSRSSSLLTPHSTCAQAEKLKDGCATAGLSKRS</sequence>
<keyword evidence="3" id="KW-1185">Reference proteome</keyword>
<reference evidence="2 3" key="1">
    <citation type="journal article" date="2019" name="Sci. Rep.">
        <title>Orb-weaving spider Araneus ventricosus genome elucidates the spidroin gene catalogue.</title>
        <authorList>
            <person name="Kono N."/>
            <person name="Nakamura H."/>
            <person name="Ohtoshi R."/>
            <person name="Moran D.A.P."/>
            <person name="Shinohara A."/>
            <person name="Yoshida Y."/>
            <person name="Fujiwara M."/>
            <person name="Mori M."/>
            <person name="Tomita M."/>
            <person name="Arakawa K."/>
        </authorList>
    </citation>
    <scope>NUCLEOTIDE SEQUENCE [LARGE SCALE GENOMIC DNA]</scope>
</reference>
<evidence type="ECO:0000256" key="1">
    <source>
        <dbReference type="SAM" id="SignalP"/>
    </source>
</evidence>
<evidence type="ECO:0000313" key="2">
    <source>
        <dbReference type="EMBL" id="GBM02316.1"/>
    </source>
</evidence>
<evidence type="ECO:0000313" key="3">
    <source>
        <dbReference type="Proteomes" id="UP000499080"/>
    </source>
</evidence>
<protein>
    <submittedName>
        <fullName evidence="2">Uncharacterized protein</fullName>
    </submittedName>
</protein>
<gene>
    <name evidence="2" type="ORF">AVEN_138442_1</name>
</gene>
<dbReference type="Proteomes" id="UP000499080">
    <property type="component" value="Unassembled WGS sequence"/>
</dbReference>
<dbReference type="EMBL" id="BGPR01000179">
    <property type="protein sequence ID" value="GBM02316.1"/>
    <property type="molecule type" value="Genomic_DNA"/>
</dbReference>
<comment type="caution">
    <text evidence="2">The sequence shown here is derived from an EMBL/GenBank/DDBJ whole genome shotgun (WGS) entry which is preliminary data.</text>
</comment>
<keyword evidence="1" id="KW-0732">Signal</keyword>
<accession>A0A4Y2CEM1</accession>
<proteinExistence type="predicted"/>
<organism evidence="2 3">
    <name type="scientific">Araneus ventricosus</name>
    <name type="common">Orbweaver spider</name>
    <name type="synonym">Epeira ventricosa</name>
    <dbReference type="NCBI Taxonomy" id="182803"/>
    <lineage>
        <taxon>Eukaryota</taxon>
        <taxon>Metazoa</taxon>
        <taxon>Ecdysozoa</taxon>
        <taxon>Arthropoda</taxon>
        <taxon>Chelicerata</taxon>
        <taxon>Arachnida</taxon>
        <taxon>Araneae</taxon>
        <taxon>Araneomorphae</taxon>
        <taxon>Entelegynae</taxon>
        <taxon>Araneoidea</taxon>
        <taxon>Araneidae</taxon>
        <taxon>Araneus</taxon>
    </lineage>
</organism>
<feature type="signal peptide" evidence="1">
    <location>
        <begin position="1"/>
        <end position="20"/>
    </location>
</feature>
<dbReference type="AlphaFoldDB" id="A0A4Y2CEM1"/>
<name>A0A4Y2CEM1_ARAVE</name>
<feature type="chain" id="PRO_5021387598" evidence="1">
    <location>
        <begin position="21"/>
        <end position="157"/>
    </location>
</feature>